<dbReference type="Pfam" id="PF00266">
    <property type="entry name" value="Aminotran_5"/>
    <property type="match status" value="1"/>
</dbReference>
<dbReference type="Proteomes" id="UP000029227">
    <property type="component" value="Unassembled WGS sequence"/>
</dbReference>
<comment type="caution">
    <text evidence="3">The sequence shown here is derived from an EMBL/GenBank/DDBJ whole genome shotgun (WGS) entry which is preliminary data.</text>
</comment>
<dbReference type="GO" id="GO:0031071">
    <property type="term" value="F:cysteine desulfurase activity"/>
    <property type="evidence" value="ECO:0007669"/>
    <property type="project" value="UniProtKB-EC"/>
</dbReference>
<dbReference type="AlphaFoldDB" id="A0A090QXS1"/>
<reference evidence="3 4" key="1">
    <citation type="journal article" date="2014" name="Genome Announc.">
        <title>Draft Genome Sequences of Two Vibrionaceae Species, Vibrio ponticus C121 and Photobacterium aphoticum C119, Isolated as Coral Reef Microbiota.</title>
        <authorList>
            <person name="Al-saari N."/>
            <person name="Meirelles P.M."/>
            <person name="Mino S."/>
            <person name="Suda W."/>
            <person name="Oshima K."/>
            <person name="Hattori M."/>
            <person name="Ohkuma M."/>
            <person name="Thompson F.L."/>
            <person name="Gomez-Gil B."/>
            <person name="Sawabe T."/>
            <person name="Sawabe T."/>
        </authorList>
    </citation>
    <scope>NUCLEOTIDE SEQUENCE [LARGE SCALE GENOMIC DNA]</scope>
    <source>
        <strain evidence="3 4">JCM 19237</strain>
    </source>
</reference>
<dbReference type="InterPro" id="IPR015424">
    <property type="entry name" value="PyrdxlP-dep_Trfase"/>
</dbReference>
<evidence type="ECO:0000313" key="3">
    <source>
        <dbReference type="EMBL" id="GAL07686.1"/>
    </source>
</evidence>
<organism evidence="3 4">
    <name type="scientific">Photobacterium aphoticum</name>
    <dbReference type="NCBI Taxonomy" id="754436"/>
    <lineage>
        <taxon>Bacteria</taxon>
        <taxon>Pseudomonadati</taxon>
        <taxon>Pseudomonadota</taxon>
        <taxon>Gammaproteobacteria</taxon>
        <taxon>Vibrionales</taxon>
        <taxon>Vibrionaceae</taxon>
        <taxon>Photobacterium</taxon>
    </lineage>
</organism>
<dbReference type="PANTHER" id="PTHR43586">
    <property type="entry name" value="CYSTEINE DESULFURASE"/>
    <property type="match status" value="1"/>
</dbReference>
<dbReference type="eggNOG" id="COG0520">
    <property type="taxonomic scope" value="Bacteria"/>
</dbReference>
<dbReference type="SUPFAM" id="SSF53383">
    <property type="entry name" value="PLP-dependent transferases"/>
    <property type="match status" value="1"/>
</dbReference>
<dbReference type="EC" id="2.8.1.7" evidence="3"/>
<evidence type="ECO:0000256" key="1">
    <source>
        <dbReference type="ARBA" id="ARBA00022898"/>
    </source>
</evidence>
<evidence type="ECO:0000259" key="2">
    <source>
        <dbReference type="Pfam" id="PF00266"/>
    </source>
</evidence>
<gene>
    <name evidence="3" type="ORF">JCM19237_924</name>
</gene>
<keyword evidence="3" id="KW-0808">Transferase</keyword>
<sequence>MALAGIADIDDLRIIGLQPHASLFSFVVDGVHHQDIATLLDQQGIALRAGHHCAHPMMDALHVNGTLRVSLALYNTEQDVERFIAALQKACSLL</sequence>
<accession>A0A090QXS1</accession>
<keyword evidence="1" id="KW-0663">Pyridoxal phosphate</keyword>
<dbReference type="PANTHER" id="PTHR43586:SF8">
    <property type="entry name" value="CYSTEINE DESULFURASE 1, CHLOROPLASTIC"/>
    <property type="match status" value="1"/>
</dbReference>
<protein>
    <submittedName>
        <fullName evidence="3">Cysteine desulfurase CsdA-CsdE</fullName>
        <ecNumber evidence="3">2.8.1.7</ecNumber>
    </submittedName>
</protein>
<dbReference type="InterPro" id="IPR000192">
    <property type="entry name" value="Aminotrans_V_dom"/>
</dbReference>
<dbReference type="EMBL" id="BBMN01000018">
    <property type="protein sequence ID" value="GAL07686.1"/>
    <property type="molecule type" value="Genomic_DNA"/>
</dbReference>
<dbReference type="InterPro" id="IPR015422">
    <property type="entry name" value="PyrdxlP-dep_Trfase_small"/>
</dbReference>
<dbReference type="Gene3D" id="3.90.1150.10">
    <property type="entry name" value="Aspartate Aminotransferase, domain 1"/>
    <property type="match status" value="1"/>
</dbReference>
<evidence type="ECO:0000313" key="4">
    <source>
        <dbReference type="Proteomes" id="UP000029227"/>
    </source>
</evidence>
<feature type="domain" description="Aminotransferase class V" evidence="2">
    <location>
        <begin position="2"/>
        <end position="83"/>
    </location>
</feature>
<name>A0A090QXS1_9GAMM</name>
<proteinExistence type="predicted"/>
<dbReference type="STRING" id="754436.JCM19237_924"/>